<feature type="region of interest" description="Disordered" evidence="1">
    <location>
        <begin position="57"/>
        <end position="85"/>
    </location>
</feature>
<sequence>MNNLSKESNLFSSCSRRSWYLRFVYDRKPAARASAPGSSPSSSEPHQIQVLAAVIVPKRKRKPTQQPKLSFGFESTSRGPDNKRSNMETDLLELLVHFRTQQESQHGKLQSTEARNGSQELYSKCDSKAKNTTTSRTMSSRECKPLSAGTSNISSSKLAEGDDEAFDHDTRKPKLTKQGAIDIITQLRDFLRENGPSEEHDLRKALSISEVQMILDMDGTITAFLGRSPLFEVIYEDLYTFVYYNSADDEDDHLAETFAKFLTDSILQDGSADDCVRQETGVLSSDSSVGVSAGGGEDNEPAACRRKNASSQISSLRLHHSRALQVMQQTCDAKVETQRCQTAQITELKPGLQKRDAKITQLKQRRNPIPESQAPKQQIHGKILAVGRTSTPPDLGPPRTAAKDNNVSTSKKDWKSRSTLEPGAQACLREPKPRKFSNPSPQHQPKAEQKQLVLPVRQLPSFMSLIRGISPPRHRKMFEKKDGFPNAPRSRPRHTPRRSHPPLQLKTEKNLAPPIQTTPQPAYPRRRSTRSNAEERPYSIRIGQNTLLKPQERPQSPPQSRQKTRKKSWPFPAIPRPQPAPTRRRRLPPLPFMAGEKPRGPPITSTTQPFSSCHQDLPAPRSKAEKKQRALPVASTSFPVPPLHRGSPTHRTKVEERPFSTSTHQKSPLKLQPHRRSPSTSRQKTQENIHTFPVEQSPRPAPTRRQTPLSLPHKTEAKPRAQPIRSTSRRLFPSHRESPVSRPKDEEKQRSIPISPNPWRIPSRDKILTKSSQQHPMPACHGRTGQEKQLPAARRDVESRQSSKSAPAEQSKPEDKLSRLVRMVKTRKPEYTERDIRSHMDRLRHSLGGFSHKTSTP</sequence>
<comment type="caution">
    <text evidence="2">The sequence shown here is derived from an EMBL/GenBank/DDBJ whole genome shotgun (WGS) entry which is preliminary data.</text>
</comment>
<feature type="region of interest" description="Disordered" evidence="1">
    <location>
        <begin position="361"/>
        <end position="380"/>
    </location>
</feature>
<reference evidence="2" key="1">
    <citation type="journal article" date="2020" name="Cell">
        <title>Large-Scale Comparative Analyses of Tick Genomes Elucidate Their Genetic Diversity and Vector Capacities.</title>
        <authorList>
            <consortium name="Tick Genome and Microbiome Consortium (TIGMIC)"/>
            <person name="Jia N."/>
            <person name="Wang J."/>
            <person name="Shi W."/>
            <person name="Du L."/>
            <person name="Sun Y."/>
            <person name="Zhan W."/>
            <person name="Jiang J.F."/>
            <person name="Wang Q."/>
            <person name="Zhang B."/>
            <person name="Ji P."/>
            <person name="Bell-Sakyi L."/>
            <person name="Cui X.M."/>
            <person name="Yuan T.T."/>
            <person name="Jiang B.G."/>
            <person name="Yang W.F."/>
            <person name="Lam T.T."/>
            <person name="Chang Q.C."/>
            <person name="Ding S.J."/>
            <person name="Wang X.J."/>
            <person name="Zhu J.G."/>
            <person name="Ruan X.D."/>
            <person name="Zhao L."/>
            <person name="Wei J.T."/>
            <person name="Ye R.Z."/>
            <person name="Que T.C."/>
            <person name="Du C.H."/>
            <person name="Zhou Y.H."/>
            <person name="Cheng J.X."/>
            <person name="Dai P.F."/>
            <person name="Guo W.B."/>
            <person name="Han X.H."/>
            <person name="Huang E.J."/>
            <person name="Li L.F."/>
            <person name="Wei W."/>
            <person name="Gao Y.C."/>
            <person name="Liu J.Z."/>
            <person name="Shao H.Z."/>
            <person name="Wang X."/>
            <person name="Wang C.C."/>
            <person name="Yang T.C."/>
            <person name="Huo Q.B."/>
            <person name="Li W."/>
            <person name="Chen H.Y."/>
            <person name="Chen S.E."/>
            <person name="Zhou L.G."/>
            <person name="Ni X.B."/>
            <person name="Tian J.H."/>
            <person name="Sheng Y."/>
            <person name="Liu T."/>
            <person name="Pan Y.S."/>
            <person name="Xia L.Y."/>
            <person name="Li J."/>
            <person name="Zhao F."/>
            <person name="Cao W.C."/>
        </authorList>
    </citation>
    <scope>NUCLEOTIDE SEQUENCE</scope>
    <source>
        <strain evidence="2">Rmic-2018</strain>
    </source>
</reference>
<dbReference type="Proteomes" id="UP000821866">
    <property type="component" value="Chromosome 2"/>
</dbReference>
<dbReference type="EMBL" id="JABSTU010000004">
    <property type="protein sequence ID" value="KAH8033209.1"/>
    <property type="molecule type" value="Genomic_DNA"/>
</dbReference>
<feature type="region of interest" description="Disordered" evidence="1">
    <location>
        <begin position="387"/>
        <end position="857"/>
    </location>
</feature>
<feature type="compositionally biased region" description="Polar residues" evidence="1">
    <location>
        <begin position="603"/>
        <end position="614"/>
    </location>
</feature>
<feature type="compositionally biased region" description="Polar residues" evidence="1">
    <location>
        <begin position="678"/>
        <end position="689"/>
    </location>
</feature>
<proteinExistence type="predicted"/>
<accession>A0A9J6EFM0</accession>
<dbReference type="VEuPathDB" id="VectorBase:LOC119186308"/>
<feature type="compositionally biased region" description="Polar residues" evidence="1">
    <location>
        <begin position="148"/>
        <end position="157"/>
    </location>
</feature>
<name>A0A9J6EFM0_RHIMP</name>
<feature type="compositionally biased region" description="Basic and acidic residues" evidence="1">
    <location>
        <begin position="827"/>
        <end position="844"/>
    </location>
</feature>
<reference evidence="2" key="2">
    <citation type="submission" date="2021-09" db="EMBL/GenBank/DDBJ databases">
        <authorList>
            <person name="Jia N."/>
            <person name="Wang J."/>
            <person name="Shi W."/>
            <person name="Du L."/>
            <person name="Sun Y."/>
            <person name="Zhan W."/>
            <person name="Jiang J."/>
            <person name="Wang Q."/>
            <person name="Zhang B."/>
            <person name="Ji P."/>
            <person name="Sakyi L.B."/>
            <person name="Cui X."/>
            <person name="Yuan T."/>
            <person name="Jiang B."/>
            <person name="Yang W."/>
            <person name="Lam T.T.-Y."/>
            <person name="Chang Q."/>
            <person name="Ding S."/>
            <person name="Wang X."/>
            <person name="Zhu J."/>
            <person name="Ruan X."/>
            <person name="Zhao L."/>
            <person name="Wei J."/>
            <person name="Que T."/>
            <person name="Du C."/>
            <person name="Cheng J."/>
            <person name="Dai P."/>
            <person name="Han X."/>
            <person name="Huang E."/>
            <person name="Gao Y."/>
            <person name="Liu J."/>
            <person name="Shao H."/>
            <person name="Ye R."/>
            <person name="Li L."/>
            <person name="Wei W."/>
            <person name="Wang X."/>
            <person name="Wang C."/>
            <person name="Huo Q."/>
            <person name="Li W."/>
            <person name="Guo W."/>
            <person name="Chen H."/>
            <person name="Chen S."/>
            <person name="Zhou L."/>
            <person name="Zhou L."/>
            <person name="Ni X."/>
            <person name="Tian J."/>
            <person name="Zhou Y."/>
            <person name="Sheng Y."/>
            <person name="Liu T."/>
            <person name="Pan Y."/>
            <person name="Xia L."/>
            <person name="Li J."/>
            <person name="Zhao F."/>
            <person name="Cao W."/>
        </authorList>
    </citation>
    <scope>NUCLEOTIDE SEQUENCE</scope>
    <source>
        <strain evidence="2">Rmic-2018</strain>
        <tissue evidence="2">Larvae</tissue>
    </source>
</reference>
<feature type="compositionally biased region" description="Polar residues" evidence="1">
    <location>
        <begin position="102"/>
        <end position="121"/>
    </location>
</feature>
<protein>
    <submittedName>
        <fullName evidence="2">Uncharacterized protein</fullName>
    </submittedName>
</protein>
<organism evidence="2 3">
    <name type="scientific">Rhipicephalus microplus</name>
    <name type="common">Cattle tick</name>
    <name type="synonym">Boophilus microplus</name>
    <dbReference type="NCBI Taxonomy" id="6941"/>
    <lineage>
        <taxon>Eukaryota</taxon>
        <taxon>Metazoa</taxon>
        <taxon>Ecdysozoa</taxon>
        <taxon>Arthropoda</taxon>
        <taxon>Chelicerata</taxon>
        <taxon>Arachnida</taxon>
        <taxon>Acari</taxon>
        <taxon>Parasitiformes</taxon>
        <taxon>Ixodida</taxon>
        <taxon>Ixodoidea</taxon>
        <taxon>Ixodidae</taxon>
        <taxon>Rhipicephalinae</taxon>
        <taxon>Rhipicephalus</taxon>
        <taxon>Boophilus</taxon>
    </lineage>
</organism>
<dbReference type="AlphaFoldDB" id="A0A9J6EFM0"/>
<evidence type="ECO:0000313" key="2">
    <source>
        <dbReference type="EMBL" id="KAH8033209.1"/>
    </source>
</evidence>
<keyword evidence="3" id="KW-1185">Reference proteome</keyword>
<evidence type="ECO:0000313" key="3">
    <source>
        <dbReference type="Proteomes" id="UP000821866"/>
    </source>
</evidence>
<feature type="compositionally biased region" description="Basic residues" evidence="1">
    <location>
        <begin position="490"/>
        <end position="500"/>
    </location>
</feature>
<feature type="region of interest" description="Disordered" evidence="1">
    <location>
        <begin position="102"/>
        <end position="172"/>
    </location>
</feature>
<evidence type="ECO:0000256" key="1">
    <source>
        <dbReference type="SAM" id="MobiDB-lite"/>
    </source>
</evidence>
<feature type="compositionally biased region" description="Basic and acidic residues" evidence="1">
    <location>
        <begin position="734"/>
        <end position="750"/>
    </location>
</feature>
<gene>
    <name evidence="2" type="ORF">HPB51_008419</name>
</gene>